<gene>
    <name evidence="1" type="ORF">Q8A67_012059</name>
</gene>
<protein>
    <submittedName>
        <fullName evidence="1">Uncharacterized protein</fullName>
    </submittedName>
</protein>
<comment type="caution">
    <text evidence="1">The sequence shown here is derived from an EMBL/GenBank/DDBJ whole genome shotgun (WGS) entry which is preliminary data.</text>
</comment>
<keyword evidence="2" id="KW-1185">Reference proteome</keyword>
<evidence type="ECO:0000313" key="1">
    <source>
        <dbReference type="EMBL" id="KAK2894830.1"/>
    </source>
</evidence>
<dbReference type="AlphaFoldDB" id="A0AA88TNJ5"/>
<dbReference type="EMBL" id="JAUYZG010000011">
    <property type="protein sequence ID" value="KAK2894830.1"/>
    <property type="molecule type" value="Genomic_DNA"/>
</dbReference>
<name>A0AA88TNJ5_9TELE</name>
<evidence type="ECO:0000313" key="2">
    <source>
        <dbReference type="Proteomes" id="UP001187343"/>
    </source>
</evidence>
<reference evidence="1" key="1">
    <citation type="submission" date="2023-08" db="EMBL/GenBank/DDBJ databases">
        <title>Chromosome-level Genome Assembly of mud carp (Cirrhinus molitorella).</title>
        <authorList>
            <person name="Liu H."/>
        </authorList>
    </citation>
    <scope>NUCLEOTIDE SEQUENCE</scope>
    <source>
        <strain evidence="1">Prfri</strain>
        <tissue evidence="1">Muscle</tissue>
    </source>
</reference>
<proteinExistence type="predicted"/>
<dbReference type="Proteomes" id="UP001187343">
    <property type="component" value="Unassembled WGS sequence"/>
</dbReference>
<organism evidence="1 2">
    <name type="scientific">Cirrhinus molitorella</name>
    <name type="common">mud carp</name>
    <dbReference type="NCBI Taxonomy" id="172907"/>
    <lineage>
        <taxon>Eukaryota</taxon>
        <taxon>Metazoa</taxon>
        <taxon>Chordata</taxon>
        <taxon>Craniata</taxon>
        <taxon>Vertebrata</taxon>
        <taxon>Euteleostomi</taxon>
        <taxon>Actinopterygii</taxon>
        <taxon>Neopterygii</taxon>
        <taxon>Teleostei</taxon>
        <taxon>Ostariophysi</taxon>
        <taxon>Cypriniformes</taxon>
        <taxon>Cyprinidae</taxon>
        <taxon>Labeoninae</taxon>
        <taxon>Labeonini</taxon>
        <taxon>Cirrhinus</taxon>
    </lineage>
</organism>
<accession>A0AA88TNJ5</accession>
<sequence length="72" mass="8091">MFTFFWTFTSSLELEPLQQSRECLVSWGGGTCLPGSLPKIFETEPCDWLACICVPFPDNLFRETGIQLAALT</sequence>